<dbReference type="EMBL" id="JAHUZN010000011">
    <property type="protein sequence ID" value="KAG8477550.1"/>
    <property type="molecule type" value="Genomic_DNA"/>
</dbReference>
<protein>
    <recommendedName>
        <fullName evidence="3">AIG1-type G domain-containing protein</fullName>
    </recommendedName>
</protein>
<evidence type="ECO:0000313" key="4">
    <source>
        <dbReference type="EMBL" id="KAG8477550.1"/>
    </source>
</evidence>
<dbReference type="Proteomes" id="UP000701853">
    <property type="component" value="Chromosome 11"/>
</dbReference>
<organism evidence="4 5">
    <name type="scientific">Gossypium anomalum</name>
    <dbReference type="NCBI Taxonomy" id="47600"/>
    <lineage>
        <taxon>Eukaryota</taxon>
        <taxon>Viridiplantae</taxon>
        <taxon>Streptophyta</taxon>
        <taxon>Embryophyta</taxon>
        <taxon>Tracheophyta</taxon>
        <taxon>Spermatophyta</taxon>
        <taxon>Magnoliopsida</taxon>
        <taxon>eudicotyledons</taxon>
        <taxon>Gunneridae</taxon>
        <taxon>Pentapetalae</taxon>
        <taxon>rosids</taxon>
        <taxon>malvids</taxon>
        <taxon>Malvales</taxon>
        <taxon>Malvaceae</taxon>
        <taxon>Malvoideae</taxon>
        <taxon>Gossypium</taxon>
    </lineage>
</organism>
<dbReference type="AlphaFoldDB" id="A0A8J5YH57"/>
<gene>
    <name evidence="4" type="ORF">CXB51_030906</name>
</gene>
<dbReference type="InterPro" id="IPR045058">
    <property type="entry name" value="GIMA/IAN/Toc"/>
</dbReference>
<dbReference type="PROSITE" id="PS51720">
    <property type="entry name" value="G_AIG1"/>
    <property type="match status" value="1"/>
</dbReference>
<sequence>MQFAVMGTPLPREWVGLQQFPAATQTKLFEWLGKLKQKNINTLTILVMGKGGVGKSSTINSLIGEQVVRVTAFQSEGLRPVMASRSWAGFTLNVIDTPGLVEAGYVNHQALQLIKRFSMKLVILVLLLLHYMVYFGQKQSLLIIIQTIDVLLYVDRLDAYRVDDLDKQIIRAITNSFGKEIWHKSLLVLTHAQLCPPDGLKGVLKAIRIGARIRKKDFDVCILFQVIYVEHMLDCLNKIDKLVCPHKAFDQNITAVITFLRYFLTLMLAGFCHSVVLVENSGRCNKNDCDEKILLNGDAWIPNLVKAITSVATNKSQAIVVSKKLVDGSDASDKGKLWIPVILGLQWFVIKWIQGAIKWILQLATGPYESHMNYKESSEVGFAICFKYGFGRQRKALARLGDLLP</sequence>
<comment type="caution">
    <text evidence="4">The sequence shown here is derived from an EMBL/GenBank/DDBJ whole genome shotgun (WGS) entry which is preliminary data.</text>
</comment>
<reference evidence="4 5" key="1">
    <citation type="journal article" date="2021" name="bioRxiv">
        <title>The Gossypium anomalum genome as a resource for cotton improvement and evolutionary analysis of hybrid incompatibility.</title>
        <authorList>
            <person name="Grover C.E."/>
            <person name="Yuan D."/>
            <person name="Arick M.A."/>
            <person name="Miller E.R."/>
            <person name="Hu G."/>
            <person name="Peterson D.G."/>
            <person name="Wendel J.F."/>
            <person name="Udall J.A."/>
        </authorList>
    </citation>
    <scope>NUCLEOTIDE SEQUENCE [LARGE SCALE GENOMIC DNA]</scope>
    <source>
        <strain evidence="4">JFW-Udall</strain>
        <tissue evidence="4">Leaf</tissue>
    </source>
</reference>
<evidence type="ECO:0000313" key="5">
    <source>
        <dbReference type="Proteomes" id="UP000701853"/>
    </source>
</evidence>
<feature type="domain" description="AIG1-type G" evidence="3">
    <location>
        <begin position="40"/>
        <end position="329"/>
    </location>
</feature>
<dbReference type="PANTHER" id="PTHR10903">
    <property type="entry name" value="GTPASE, IMAP FAMILY MEMBER-RELATED"/>
    <property type="match status" value="1"/>
</dbReference>
<dbReference type="InterPro" id="IPR027417">
    <property type="entry name" value="P-loop_NTPase"/>
</dbReference>
<dbReference type="OrthoDB" id="8954335at2759"/>
<keyword evidence="2" id="KW-0342">GTP-binding</keyword>
<keyword evidence="5" id="KW-1185">Reference proteome</keyword>
<dbReference type="Pfam" id="PF04548">
    <property type="entry name" value="AIG1"/>
    <property type="match status" value="2"/>
</dbReference>
<accession>A0A8J5YH57</accession>
<dbReference type="PANTHER" id="PTHR10903:SF149">
    <property type="entry name" value="TRANSLOCASE OF CHLOROPLAST 33, CHLOROPLASTIC"/>
    <property type="match status" value="1"/>
</dbReference>
<name>A0A8J5YH57_9ROSI</name>
<dbReference type="GO" id="GO:0005525">
    <property type="term" value="F:GTP binding"/>
    <property type="evidence" value="ECO:0007669"/>
    <property type="project" value="UniProtKB-KW"/>
</dbReference>
<evidence type="ECO:0000259" key="3">
    <source>
        <dbReference type="PROSITE" id="PS51720"/>
    </source>
</evidence>
<evidence type="ECO:0000256" key="2">
    <source>
        <dbReference type="ARBA" id="ARBA00023134"/>
    </source>
</evidence>
<keyword evidence="1" id="KW-0547">Nucleotide-binding</keyword>
<dbReference type="InterPro" id="IPR006703">
    <property type="entry name" value="G_AIG1"/>
</dbReference>
<proteinExistence type="predicted"/>
<dbReference type="Gene3D" id="3.40.50.300">
    <property type="entry name" value="P-loop containing nucleotide triphosphate hydrolases"/>
    <property type="match status" value="1"/>
</dbReference>
<evidence type="ECO:0000256" key="1">
    <source>
        <dbReference type="ARBA" id="ARBA00022741"/>
    </source>
</evidence>
<dbReference type="SUPFAM" id="SSF52540">
    <property type="entry name" value="P-loop containing nucleoside triphosphate hydrolases"/>
    <property type="match status" value="1"/>
</dbReference>